<comment type="similarity">
    <text evidence="1 5">Belongs to the glycosyl hydrolase 27 family.</text>
</comment>
<comment type="caution">
    <text evidence="8">The sequence shown here is derived from an EMBL/GenBank/DDBJ whole genome shotgun (WGS) entry which is preliminary data.</text>
</comment>
<dbReference type="InterPro" id="IPR017853">
    <property type="entry name" value="GH"/>
</dbReference>
<dbReference type="EMBL" id="JACHIR010000001">
    <property type="protein sequence ID" value="MBB5889427.1"/>
    <property type="molecule type" value="Genomic_DNA"/>
</dbReference>
<feature type="domain" description="Ricin B lectin" evidence="7">
    <location>
        <begin position="447"/>
        <end position="563"/>
    </location>
</feature>
<evidence type="ECO:0000256" key="3">
    <source>
        <dbReference type="ARBA" id="ARBA00022801"/>
    </source>
</evidence>
<dbReference type="AlphaFoldDB" id="A0A7W9KB95"/>
<dbReference type="CDD" id="cd00161">
    <property type="entry name" value="beta-trefoil_Ricin-like"/>
    <property type="match status" value="1"/>
</dbReference>
<dbReference type="InterPro" id="IPR013785">
    <property type="entry name" value="Aldolase_TIM"/>
</dbReference>
<accession>A0A7W9KB95</accession>
<dbReference type="CDD" id="cd14792">
    <property type="entry name" value="GH27"/>
    <property type="match status" value="1"/>
</dbReference>
<keyword evidence="5" id="KW-1015">Disulfide bond</keyword>
<dbReference type="PRINTS" id="PR00740">
    <property type="entry name" value="GLHYDRLASE27"/>
</dbReference>
<keyword evidence="9" id="KW-1185">Reference proteome</keyword>
<evidence type="ECO:0000256" key="2">
    <source>
        <dbReference type="ARBA" id="ARBA00022729"/>
    </source>
</evidence>
<evidence type="ECO:0000256" key="4">
    <source>
        <dbReference type="ARBA" id="ARBA00023295"/>
    </source>
</evidence>
<dbReference type="InterPro" id="IPR041233">
    <property type="entry name" value="Melibiase_C"/>
</dbReference>
<dbReference type="SMART" id="SM00458">
    <property type="entry name" value="RICIN"/>
    <property type="match status" value="2"/>
</dbReference>
<comment type="catalytic activity">
    <reaction evidence="5">
        <text>Hydrolysis of terminal, non-reducing alpha-D-galactose residues in alpha-D-galactosides, including galactose oligosaccharides, galactomannans and galactolipids.</text>
        <dbReference type="EC" id="3.2.1.22"/>
    </reaction>
</comment>
<dbReference type="InterPro" id="IPR013780">
    <property type="entry name" value="Glyco_hydro_b"/>
</dbReference>
<feature type="domain" description="Ricin B lectin" evidence="7">
    <location>
        <begin position="569"/>
        <end position="706"/>
    </location>
</feature>
<dbReference type="Proteomes" id="UP000585638">
    <property type="component" value="Unassembled WGS sequence"/>
</dbReference>
<dbReference type="PANTHER" id="PTHR11452">
    <property type="entry name" value="ALPHA-GALACTOSIDASE/ALPHA-N-ACETYLGALACTOSAMINIDASE"/>
    <property type="match status" value="1"/>
</dbReference>
<dbReference type="Gene3D" id="3.20.20.70">
    <property type="entry name" value="Aldolase class I"/>
    <property type="match status" value="1"/>
</dbReference>
<dbReference type="Gene3D" id="2.60.40.1180">
    <property type="entry name" value="Golgi alpha-mannosidase II"/>
    <property type="match status" value="1"/>
</dbReference>
<dbReference type="PROSITE" id="PS50231">
    <property type="entry name" value="RICIN_B_LECTIN"/>
    <property type="match status" value="2"/>
</dbReference>
<feature type="signal peptide" evidence="6">
    <location>
        <begin position="1"/>
        <end position="21"/>
    </location>
</feature>
<dbReference type="SUPFAM" id="SSF50370">
    <property type="entry name" value="Ricin B-like lectins"/>
    <property type="match status" value="2"/>
</dbReference>
<dbReference type="SUPFAM" id="SSF51011">
    <property type="entry name" value="Glycosyl hydrolase domain"/>
    <property type="match status" value="1"/>
</dbReference>
<dbReference type="RefSeq" id="WP_221337857.1">
    <property type="nucleotide sequence ID" value="NZ_JACHIR010000001.1"/>
</dbReference>
<dbReference type="GO" id="GO:0004557">
    <property type="term" value="F:alpha-galactosidase activity"/>
    <property type="evidence" value="ECO:0007669"/>
    <property type="project" value="UniProtKB-EC"/>
</dbReference>
<evidence type="ECO:0000313" key="9">
    <source>
        <dbReference type="Proteomes" id="UP000585638"/>
    </source>
</evidence>
<protein>
    <recommendedName>
        <fullName evidence="5">Alpha-galactosidase</fullName>
        <ecNumber evidence="5">3.2.1.22</ecNumber>
    </recommendedName>
    <alternativeName>
        <fullName evidence="5">Melibiase</fullName>
    </alternativeName>
</protein>
<evidence type="ECO:0000256" key="1">
    <source>
        <dbReference type="ARBA" id="ARBA00009743"/>
    </source>
</evidence>
<dbReference type="Pfam" id="PF14200">
    <property type="entry name" value="RicinB_lectin_2"/>
    <property type="match status" value="3"/>
</dbReference>
<dbReference type="GO" id="GO:0005975">
    <property type="term" value="P:carbohydrate metabolic process"/>
    <property type="evidence" value="ECO:0007669"/>
    <property type="project" value="InterPro"/>
</dbReference>
<dbReference type="InterPro" id="IPR035992">
    <property type="entry name" value="Ricin_B-like_lectins"/>
</dbReference>
<reference evidence="8 9" key="1">
    <citation type="submission" date="2020-08" db="EMBL/GenBank/DDBJ databases">
        <title>Sequencing the genomes of 1000 actinobacteria strains.</title>
        <authorList>
            <person name="Klenk H.-P."/>
        </authorList>
    </citation>
    <scope>NUCLEOTIDE SEQUENCE [LARGE SCALE GENOMIC DNA]</scope>
    <source>
        <strain evidence="8 9">DSM 43851</strain>
    </source>
</reference>
<gene>
    <name evidence="8" type="ORF">BJ998_000623</name>
</gene>
<evidence type="ECO:0000256" key="5">
    <source>
        <dbReference type="RuleBase" id="RU361168"/>
    </source>
</evidence>
<keyword evidence="4 5" id="KW-0326">Glycosidase</keyword>
<dbReference type="Pfam" id="PF16499">
    <property type="entry name" value="Melibiase_2"/>
    <property type="match status" value="2"/>
</dbReference>
<name>A0A7W9KB95_9PSEU</name>
<dbReference type="Pfam" id="PF17801">
    <property type="entry name" value="Melibiase_C"/>
    <property type="match status" value="1"/>
</dbReference>
<evidence type="ECO:0000256" key="6">
    <source>
        <dbReference type="SAM" id="SignalP"/>
    </source>
</evidence>
<dbReference type="Gene3D" id="2.80.10.50">
    <property type="match status" value="4"/>
</dbReference>
<proteinExistence type="inferred from homology"/>
<dbReference type="SUPFAM" id="SSF51445">
    <property type="entry name" value="(Trans)glycosidases"/>
    <property type="match status" value="1"/>
</dbReference>
<feature type="chain" id="PRO_5031240580" description="Alpha-galactosidase" evidence="6">
    <location>
        <begin position="22"/>
        <end position="709"/>
    </location>
</feature>
<dbReference type="EC" id="3.2.1.22" evidence="5"/>
<keyword evidence="2 6" id="KW-0732">Signal</keyword>
<dbReference type="InterPro" id="IPR002241">
    <property type="entry name" value="Glyco_hydro_27"/>
</dbReference>
<sequence length="709" mass="75301">MTYSLFCAALLCVLPLPAAHARTQTASGGLAPTQSNGVAATPQLGWSSWSFVRNNPTEADIEAQARAMHDSGLVAHGYTYLNIDDFYYLNPATTVDSGGRWAIDPNRFPHGMAAVADYVHGLGEKFGMYLTPGIPVAAYQQNTPITGTGWHARDIVSYTSRYETNYNFGNGSMYYIDYAKNPAAAQAFLNSWANQLASWGVDYVKLDGVGDWDIPDVQHWSQALNQAGRPIHFELSNSLALSDAAIWKQYANGWRIEGDVECYCSTLTNWNNVAQRFGDLPNWTDWAGAGGWNDPDSLEIGGSNTGLTADERRTAMTLWAVTASPITLGTDLTALTADDLSLLTNDEVLAVDQRGNAARPVDRLTQLQTWATGNADGSYTVALFNLTGSTATVTARWSDLGFGGSASVRDLWSHTDLGTAATTFSASLAPHASRLLRVVPTAGFHYTGMYYTVSNANGALDVTSSSVVQRPLSGAATQTWQAVPSGAGTVKLVNRSTGLLLTVPNSTPGASLVQSRDSGAASQWRVAGSAITSAQNGLVVGAGSSTVVQAVGTGAADQQWQLTPVIDAGTRYKLVNLNSGGRMDVDNDSTADGAKVLQWEDNEQADQLWTLSPAGNGLYTITNVNSGKLLNVPGASTTQGTQLIQYHDDGNSNSRWRLVDAGPNRLGIVSASSGLQLDAYNNSLSDGAAIIQWSGNNGANQKWTLVPAS</sequence>
<organism evidence="8 9">
    <name type="scientific">Kutzneria kofuensis</name>
    <dbReference type="NCBI Taxonomy" id="103725"/>
    <lineage>
        <taxon>Bacteria</taxon>
        <taxon>Bacillati</taxon>
        <taxon>Actinomycetota</taxon>
        <taxon>Actinomycetes</taxon>
        <taxon>Pseudonocardiales</taxon>
        <taxon>Pseudonocardiaceae</taxon>
        <taxon>Kutzneria</taxon>
    </lineage>
</organism>
<evidence type="ECO:0000259" key="7">
    <source>
        <dbReference type="SMART" id="SM00458"/>
    </source>
</evidence>
<dbReference type="PANTHER" id="PTHR11452:SF42">
    <property type="entry name" value="ALPHA-GALACTOSIDASE"/>
    <property type="match status" value="1"/>
</dbReference>
<dbReference type="InterPro" id="IPR000772">
    <property type="entry name" value="Ricin_B_lectin"/>
</dbReference>
<keyword evidence="3 5" id="KW-0378">Hydrolase</keyword>
<evidence type="ECO:0000313" key="8">
    <source>
        <dbReference type="EMBL" id="MBB5889427.1"/>
    </source>
</evidence>